<evidence type="ECO:0000313" key="2">
    <source>
        <dbReference type="EMBL" id="KAL1899088.1"/>
    </source>
</evidence>
<accession>A0ABR3ZEJ0</accession>
<gene>
    <name evidence="2" type="ORF">Sste5346_003010</name>
</gene>
<keyword evidence="1" id="KW-1133">Transmembrane helix</keyword>
<dbReference type="EMBL" id="JAWCUI010000013">
    <property type="protein sequence ID" value="KAL1899088.1"/>
    <property type="molecule type" value="Genomic_DNA"/>
</dbReference>
<organism evidence="2 3">
    <name type="scientific">Sporothrix stenoceras</name>
    <dbReference type="NCBI Taxonomy" id="5173"/>
    <lineage>
        <taxon>Eukaryota</taxon>
        <taxon>Fungi</taxon>
        <taxon>Dikarya</taxon>
        <taxon>Ascomycota</taxon>
        <taxon>Pezizomycotina</taxon>
        <taxon>Sordariomycetes</taxon>
        <taxon>Sordariomycetidae</taxon>
        <taxon>Ophiostomatales</taxon>
        <taxon>Ophiostomataceae</taxon>
        <taxon>Sporothrix</taxon>
    </lineage>
</organism>
<keyword evidence="1" id="KW-0812">Transmembrane</keyword>
<evidence type="ECO:0000256" key="1">
    <source>
        <dbReference type="SAM" id="Phobius"/>
    </source>
</evidence>
<keyword evidence="1" id="KW-0472">Membrane</keyword>
<comment type="caution">
    <text evidence="2">The sequence shown here is derived from an EMBL/GenBank/DDBJ whole genome shotgun (WGS) entry which is preliminary data.</text>
</comment>
<dbReference type="Proteomes" id="UP001583186">
    <property type="component" value="Unassembled WGS sequence"/>
</dbReference>
<evidence type="ECO:0000313" key="3">
    <source>
        <dbReference type="Proteomes" id="UP001583186"/>
    </source>
</evidence>
<feature type="transmembrane region" description="Helical" evidence="1">
    <location>
        <begin position="16"/>
        <end position="33"/>
    </location>
</feature>
<keyword evidence="3" id="KW-1185">Reference proteome</keyword>
<protein>
    <submittedName>
        <fullName evidence="2">Uncharacterized protein</fullName>
    </submittedName>
</protein>
<proteinExistence type="predicted"/>
<sequence length="69" mass="7495">MSLWSSYNGLSPKTRMGVGIGILVWGTIGLYFSDAAGDKMGIKPTEADKEALAKMTPKIHVIDRPDTKQ</sequence>
<reference evidence="2 3" key="1">
    <citation type="journal article" date="2024" name="IMA Fungus">
        <title>IMA Genome - F19 : A genome assembly and annotation guide to empower mycologists, including annotated draft genome sequences of Ceratocystis pirilliformis, Diaporthe australafricana, Fusarium ophioides, Paecilomyces lecythidis, and Sporothrix stenoceras.</title>
        <authorList>
            <person name="Aylward J."/>
            <person name="Wilson A.M."/>
            <person name="Visagie C.M."/>
            <person name="Spraker J."/>
            <person name="Barnes I."/>
            <person name="Buitendag C."/>
            <person name="Ceriani C."/>
            <person name="Del Mar Angel L."/>
            <person name="du Plessis D."/>
            <person name="Fuchs T."/>
            <person name="Gasser K."/>
            <person name="Kramer D."/>
            <person name="Li W."/>
            <person name="Munsamy K."/>
            <person name="Piso A."/>
            <person name="Price J.L."/>
            <person name="Sonnekus B."/>
            <person name="Thomas C."/>
            <person name="van der Nest A."/>
            <person name="van Dijk A."/>
            <person name="van Heerden A."/>
            <person name="van Vuuren N."/>
            <person name="Yilmaz N."/>
            <person name="Duong T.A."/>
            <person name="van der Merwe N.A."/>
            <person name="Wingfield M.J."/>
            <person name="Wingfield B.D."/>
        </authorList>
    </citation>
    <scope>NUCLEOTIDE SEQUENCE [LARGE SCALE GENOMIC DNA]</scope>
    <source>
        <strain evidence="2 3">CMW 5346</strain>
    </source>
</reference>
<name>A0ABR3ZEJ0_9PEZI</name>